<feature type="transmembrane region" description="Helical" evidence="8">
    <location>
        <begin position="149"/>
        <end position="169"/>
    </location>
</feature>
<evidence type="ECO:0000256" key="4">
    <source>
        <dbReference type="ARBA" id="ARBA00022475"/>
    </source>
</evidence>
<evidence type="ECO:0000256" key="1">
    <source>
        <dbReference type="ARBA" id="ARBA00004651"/>
    </source>
</evidence>
<feature type="transmembrane region" description="Helical" evidence="8">
    <location>
        <begin position="66"/>
        <end position="85"/>
    </location>
</feature>
<dbReference type="Pfam" id="PF01032">
    <property type="entry name" value="FecCD"/>
    <property type="match status" value="1"/>
</dbReference>
<accession>A0A0U4XUZ5</accession>
<feature type="transmembrane region" description="Helical" evidence="8">
    <location>
        <begin position="118"/>
        <end position="137"/>
    </location>
</feature>
<comment type="subcellular location">
    <subcellularLocation>
        <location evidence="1">Cell membrane</location>
        <topology evidence="1">Multi-pass membrane protein</topology>
    </subcellularLocation>
</comment>
<dbReference type="Gene3D" id="1.10.3470.10">
    <property type="entry name" value="ABC transporter involved in vitamin B12 uptake, BtuC"/>
    <property type="match status" value="1"/>
</dbReference>
<keyword evidence="6 8" id="KW-1133">Transmembrane helix</keyword>
<dbReference type="GO" id="GO:0033214">
    <property type="term" value="P:siderophore-iron import into cell"/>
    <property type="evidence" value="ECO:0007669"/>
    <property type="project" value="TreeGrafter"/>
</dbReference>
<dbReference type="AlphaFoldDB" id="A0A0U4XUZ5"/>
<dbReference type="NCBIfam" id="NF007759">
    <property type="entry name" value="PRK10440.1"/>
    <property type="match status" value="1"/>
</dbReference>
<organism evidence="9 10">
    <name type="scientific">Pseudomonas oryzihabitans</name>
    <dbReference type="NCBI Taxonomy" id="47885"/>
    <lineage>
        <taxon>Bacteria</taxon>
        <taxon>Pseudomonadati</taxon>
        <taxon>Pseudomonadota</taxon>
        <taxon>Gammaproteobacteria</taxon>
        <taxon>Pseudomonadales</taxon>
        <taxon>Pseudomonadaceae</taxon>
        <taxon>Pseudomonas</taxon>
    </lineage>
</organism>
<keyword evidence="3" id="KW-0813">Transport</keyword>
<feature type="transmembrane region" description="Helical" evidence="8">
    <location>
        <begin position="200"/>
        <end position="218"/>
    </location>
</feature>
<reference evidence="9 10" key="1">
    <citation type="submission" date="2016-01" db="EMBL/GenBank/DDBJ databases">
        <title>Annotation of Pseudomonas oryzihabitans USDA-ARS-USMARC-56511.</title>
        <authorList>
            <person name="Harhay G.P."/>
            <person name="Harhay D.M."/>
            <person name="Smith T.P.L."/>
            <person name="Bono J.L."/>
            <person name="Heaton M.P."/>
            <person name="Clawson M.L."/>
            <person name="Chitko-Mckown C.G."/>
            <person name="Capik S.F."/>
            <person name="DeDonder K.D."/>
            <person name="Apley M.D."/>
            <person name="Lubbers B.V."/>
            <person name="White B.J."/>
            <person name="Larson R.L."/>
        </authorList>
    </citation>
    <scope>NUCLEOTIDE SEQUENCE [LARGE SCALE GENOMIC DNA]</scope>
    <source>
        <strain evidence="9 10">USDA-ARS-USMARC-56511</strain>
    </source>
</reference>
<evidence type="ECO:0000256" key="3">
    <source>
        <dbReference type="ARBA" id="ARBA00022448"/>
    </source>
</evidence>
<evidence type="ECO:0000313" key="9">
    <source>
        <dbReference type="EMBL" id="ALZ85305.1"/>
    </source>
</evidence>
<sequence length="332" mass="34213">MNRPDRLRLPGVLLALFGGALLLATFALGSGSLTLSPSQVLAALFGEAPRGIELVVTQWRLPRVALALLIGVALGLSGALFQSLLRNPLGSPDIMGFNTGAYSGVLVALVLFQASILWSTTAALIGGLASAALVYALTWRGSGVDTLRLIIVGIGVRALLMALNTWLIVHASLEAAFSAGLWSAGSLNGVTWAKAWPAVIFILLAGAASLALSRRLFLLEMGDDTACALGVPVERTRLSLLGLGVVLTAAGTAVAGPISFVALAAPQIARRLTGTQRLALPAAALTGAVLLLGADLIAQSLFLPYVLPVGLVTVSLGGLYLIGLLIWESRRS</sequence>
<evidence type="ECO:0000256" key="2">
    <source>
        <dbReference type="ARBA" id="ARBA00007935"/>
    </source>
</evidence>
<evidence type="ECO:0000256" key="7">
    <source>
        <dbReference type="ARBA" id="ARBA00023136"/>
    </source>
</evidence>
<dbReference type="GO" id="GO:0022857">
    <property type="term" value="F:transmembrane transporter activity"/>
    <property type="evidence" value="ECO:0007669"/>
    <property type="project" value="InterPro"/>
</dbReference>
<keyword evidence="5 8" id="KW-0812">Transmembrane</keyword>
<dbReference type="SUPFAM" id="SSF81345">
    <property type="entry name" value="ABC transporter involved in vitamin B12 uptake, BtuC"/>
    <property type="match status" value="1"/>
</dbReference>
<dbReference type="GO" id="GO:0005886">
    <property type="term" value="C:plasma membrane"/>
    <property type="evidence" value="ECO:0007669"/>
    <property type="project" value="UniProtKB-SubCell"/>
</dbReference>
<dbReference type="EMBL" id="CP013987">
    <property type="protein sequence ID" value="ALZ85305.1"/>
    <property type="molecule type" value="Genomic_DNA"/>
</dbReference>
<dbReference type="PANTHER" id="PTHR30472:SF24">
    <property type="entry name" value="FERRIC ENTEROBACTIN TRANSPORT SYSTEM PERMEASE PROTEIN FEPG"/>
    <property type="match status" value="1"/>
</dbReference>
<name>A0A0U4XUZ5_9PSED</name>
<feature type="transmembrane region" description="Helical" evidence="8">
    <location>
        <begin position="305"/>
        <end position="327"/>
    </location>
</feature>
<dbReference type="KEGG" id="por:APT59_14285"/>
<feature type="transmembrane region" description="Helical" evidence="8">
    <location>
        <begin position="238"/>
        <end position="266"/>
    </location>
</feature>
<dbReference type="CDD" id="cd06550">
    <property type="entry name" value="TM_ABC_iron-siderophores_like"/>
    <property type="match status" value="1"/>
</dbReference>
<dbReference type="InterPro" id="IPR037294">
    <property type="entry name" value="ABC_BtuC-like"/>
</dbReference>
<keyword evidence="7 8" id="KW-0472">Membrane</keyword>
<comment type="similarity">
    <text evidence="2">Belongs to the binding-protein-dependent transport system permease family. FecCD subfamily.</text>
</comment>
<protein>
    <submittedName>
        <fullName evidence="9">Iron ABC transporter permease</fullName>
    </submittedName>
</protein>
<keyword evidence="4" id="KW-1003">Cell membrane</keyword>
<evidence type="ECO:0000256" key="6">
    <source>
        <dbReference type="ARBA" id="ARBA00022989"/>
    </source>
</evidence>
<feature type="transmembrane region" description="Helical" evidence="8">
    <location>
        <begin position="278"/>
        <end position="299"/>
    </location>
</feature>
<dbReference type="PANTHER" id="PTHR30472">
    <property type="entry name" value="FERRIC ENTEROBACTIN TRANSPORT SYSTEM PERMEASE PROTEIN"/>
    <property type="match status" value="1"/>
</dbReference>
<dbReference type="FunFam" id="1.10.3470.10:FF:000001">
    <property type="entry name" value="Vitamin B12 ABC transporter permease BtuC"/>
    <property type="match status" value="1"/>
</dbReference>
<dbReference type="InterPro" id="IPR000522">
    <property type="entry name" value="ABC_transptr_permease_BtuC"/>
</dbReference>
<evidence type="ECO:0000313" key="10">
    <source>
        <dbReference type="Proteomes" id="UP000064137"/>
    </source>
</evidence>
<dbReference type="Proteomes" id="UP000064137">
    <property type="component" value="Chromosome"/>
</dbReference>
<dbReference type="RefSeq" id="WP_059315470.1">
    <property type="nucleotide sequence ID" value="NZ_CP013987.1"/>
</dbReference>
<gene>
    <name evidence="9" type="ORF">APT59_14285</name>
</gene>
<evidence type="ECO:0000256" key="8">
    <source>
        <dbReference type="SAM" id="Phobius"/>
    </source>
</evidence>
<dbReference type="OrthoDB" id="9055647at2"/>
<evidence type="ECO:0000256" key="5">
    <source>
        <dbReference type="ARBA" id="ARBA00022692"/>
    </source>
</evidence>
<feature type="transmembrane region" description="Helical" evidence="8">
    <location>
        <begin position="94"/>
        <end position="112"/>
    </location>
</feature>
<proteinExistence type="inferred from homology"/>